<evidence type="ECO:0000313" key="2">
    <source>
        <dbReference type="EMBL" id="KAJ1977002.1"/>
    </source>
</evidence>
<sequence>MRPFAGWYPWLWAAVLWTPVYGDSALSIYRDQVYIDAGTQAISQNISSSILGLNLPTMDAFITAKGTAEYEVCLAQTCTK</sequence>
<dbReference type="AlphaFoldDB" id="A0A9W8B1I9"/>
<proteinExistence type="predicted"/>
<accession>A0A9W8B1I9</accession>
<gene>
    <name evidence="2" type="ORF">H4R34_003758</name>
</gene>
<evidence type="ECO:0000256" key="1">
    <source>
        <dbReference type="SAM" id="SignalP"/>
    </source>
</evidence>
<reference evidence="2" key="1">
    <citation type="submission" date="2022-07" db="EMBL/GenBank/DDBJ databases">
        <title>Phylogenomic reconstructions and comparative analyses of Kickxellomycotina fungi.</title>
        <authorList>
            <person name="Reynolds N.K."/>
            <person name="Stajich J.E."/>
            <person name="Barry K."/>
            <person name="Grigoriev I.V."/>
            <person name="Crous P."/>
            <person name="Smith M.E."/>
        </authorList>
    </citation>
    <scope>NUCLEOTIDE SEQUENCE</scope>
    <source>
        <strain evidence="2">RSA 567</strain>
    </source>
</reference>
<keyword evidence="1" id="KW-0732">Signal</keyword>
<evidence type="ECO:0000313" key="3">
    <source>
        <dbReference type="Proteomes" id="UP001151582"/>
    </source>
</evidence>
<keyword evidence="3" id="KW-1185">Reference proteome</keyword>
<comment type="caution">
    <text evidence="2">The sequence shown here is derived from an EMBL/GenBank/DDBJ whole genome shotgun (WGS) entry which is preliminary data.</text>
</comment>
<organism evidence="2 3">
    <name type="scientific">Dimargaris verticillata</name>
    <dbReference type="NCBI Taxonomy" id="2761393"/>
    <lineage>
        <taxon>Eukaryota</taxon>
        <taxon>Fungi</taxon>
        <taxon>Fungi incertae sedis</taxon>
        <taxon>Zoopagomycota</taxon>
        <taxon>Kickxellomycotina</taxon>
        <taxon>Dimargaritomycetes</taxon>
        <taxon>Dimargaritales</taxon>
        <taxon>Dimargaritaceae</taxon>
        <taxon>Dimargaris</taxon>
    </lineage>
</organism>
<protein>
    <submittedName>
        <fullName evidence="2">Uncharacterized protein</fullName>
    </submittedName>
</protein>
<dbReference type="EMBL" id="JANBQB010000381">
    <property type="protein sequence ID" value="KAJ1977002.1"/>
    <property type="molecule type" value="Genomic_DNA"/>
</dbReference>
<name>A0A9W8B1I9_9FUNG</name>
<dbReference type="Proteomes" id="UP001151582">
    <property type="component" value="Unassembled WGS sequence"/>
</dbReference>
<feature type="chain" id="PRO_5040979910" evidence="1">
    <location>
        <begin position="23"/>
        <end position="80"/>
    </location>
</feature>
<feature type="signal peptide" evidence="1">
    <location>
        <begin position="1"/>
        <end position="22"/>
    </location>
</feature>